<accession>A0A1V9V9M7</accession>
<evidence type="ECO:0000313" key="3">
    <source>
        <dbReference type="EMBL" id="OQR40797.1"/>
    </source>
</evidence>
<sequence>MKFLRFIYKVIINPIIGPIVVASTTLILLAIFYLPSLSLNNQKEKITRESKEMVEHLKTFRSYYNEFVVSKVKNLPDIKVDYNHEYSSNTIPLPETTIHNISEKLSQNENVKVNFFSDYPFPNRANRVLDEFQKNSIKFLRENPNEIFVKQDIVDNKEVIRVAFPDTMNANSCLACHNGRDDSPKKDWKIGDVRGILEVVMPIHEEFVLSSIHTRNILIFMLLANIEASKKVGALGIFRIHEEPNF</sequence>
<comment type="caution">
    <text evidence="3">The sequence shown here is derived from an EMBL/GenBank/DDBJ whole genome shotgun (WGS) entry which is preliminary data.</text>
</comment>
<name>A0A1V9V9M7_9BACT</name>
<proteinExistence type="predicted"/>
<dbReference type="AlphaFoldDB" id="A0A1V9V9M7"/>
<dbReference type="Pfam" id="PF11845">
    <property type="entry name" value="Tll0287-like"/>
    <property type="match status" value="1"/>
</dbReference>
<gene>
    <name evidence="3" type="ORF">AS859_09545</name>
</gene>
<protein>
    <recommendedName>
        <fullName evidence="2">Tll0287-like domain-containing protein</fullName>
    </recommendedName>
</protein>
<organism evidence="3 4">
    <name type="scientific">Aliarcobacter cryaerophilus</name>
    <dbReference type="NCBI Taxonomy" id="28198"/>
    <lineage>
        <taxon>Bacteria</taxon>
        <taxon>Pseudomonadati</taxon>
        <taxon>Campylobacterota</taxon>
        <taxon>Epsilonproteobacteria</taxon>
        <taxon>Campylobacterales</taxon>
        <taxon>Arcobacteraceae</taxon>
        <taxon>Aliarcobacter</taxon>
    </lineage>
</organism>
<keyword evidence="1" id="KW-1133">Transmembrane helix</keyword>
<evidence type="ECO:0000259" key="2">
    <source>
        <dbReference type="Pfam" id="PF11845"/>
    </source>
</evidence>
<dbReference type="Proteomes" id="UP000192599">
    <property type="component" value="Unassembled WGS sequence"/>
</dbReference>
<feature type="non-terminal residue" evidence="3">
    <location>
        <position position="246"/>
    </location>
</feature>
<feature type="domain" description="Tll0287-like" evidence="2">
    <location>
        <begin position="43"/>
        <end position="202"/>
    </location>
</feature>
<keyword evidence="1" id="KW-0812">Transmembrane</keyword>
<dbReference type="EMBL" id="LNTC01000201">
    <property type="protein sequence ID" value="OQR40797.1"/>
    <property type="molecule type" value="Genomic_DNA"/>
</dbReference>
<evidence type="ECO:0000256" key="1">
    <source>
        <dbReference type="SAM" id="Phobius"/>
    </source>
</evidence>
<keyword evidence="1" id="KW-0472">Membrane</keyword>
<dbReference type="InterPro" id="IPR021796">
    <property type="entry name" value="Tll0287-like_dom"/>
</dbReference>
<evidence type="ECO:0000313" key="4">
    <source>
        <dbReference type="Proteomes" id="UP000192599"/>
    </source>
</evidence>
<reference evidence="3 4" key="1">
    <citation type="submission" date="2017-04" db="EMBL/GenBank/DDBJ databases">
        <title>Accumulation and expression of multiple antibiotic resistance genes in Arcobacter cryaerophilus that thrives in sewage.</title>
        <authorList>
            <person name="Millar J.A."/>
            <person name="Raghavan R."/>
        </authorList>
    </citation>
    <scope>NUCLEOTIDE SEQUENCE [LARGE SCALE GENOMIC DNA]</scope>
    <source>
        <strain evidence="3 4">AZT-1</strain>
    </source>
</reference>
<feature type="transmembrane region" description="Helical" evidence="1">
    <location>
        <begin position="12"/>
        <end position="34"/>
    </location>
</feature>